<evidence type="ECO:0000256" key="2">
    <source>
        <dbReference type="SAM" id="Phobius"/>
    </source>
</evidence>
<evidence type="ECO:0000313" key="5">
    <source>
        <dbReference type="Proteomes" id="UP001152797"/>
    </source>
</evidence>
<feature type="transmembrane region" description="Helical" evidence="2">
    <location>
        <begin position="895"/>
        <end position="917"/>
    </location>
</feature>
<reference evidence="4 5" key="2">
    <citation type="submission" date="2024-05" db="EMBL/GenBank/DDBJ databases">
        <authorList>
            <person name="Chen Y."/>
            <person name="Shah S."/>
            <person name="Dougan E. K."/>
            <person name="Thang M."/>
            <person name="Chan C."/>
        </authorList>
    </citation>
    <scope>NUCLEOTIDE SEQUENCE [LARGE SCALE GENOMIC DNA]</scope>
</reference>
<keyword evidence="2" id="KW-0472">Membrane</keyword>
<keyword evidence="5" id="KW-1185">Reference proteome</keyword>
<feature type="transmembrane region" description="Helical" evidence="2">
    <location>
        <begin position="851"/>
        <end position="875"/>
    </location>
</feature>
<dbReference type="EMBL" id="CAMXCT010004235">
    <property type="protein sequence ID" value="CAI4008266.1"/>
    <property type="molecule type" value="Genomic_DNA"/>
</dbReference>
<evidence type="ECO:0000313" key="4">
    <source>
        <dbReference type="EMBL" id="CAL4795578.1"/>
    </source>
</evidence>
<keyword evidence="2" id="KW-0812">Transmembrane</keyword>
<gene>
    <name evidence="3" type="ORF">C1SCF055_LOCUS33721</name>
</gene>
<feature type="region of interest" description="Disordered" evidence="1">
    <location>
        <begin position="611"/>
        <end position="644"/>
    </location>
</feature>
<dbReference type="EMBL" id="CAMXCT020004235">
    <property type="protein sequence ID" value="CAL1161641.1"/>
    <property type="molecule type" value="Genomic_DNA"/>
</dbReference>
<dbReference type="Proteomes" id="UP001152797">
    <property type="component" value="Unassembled WGS sequence"/>
</dbReference>
<proteinExistence type="predicted"/>
<feature type="compositionally biased region" description="Polar residues" evidence="1">
    <location>
        <begin position="615"/>
        <end position="630"/>
    </location>
</feature>
<reference evidence="3" key="1">
    <citation type="submission" date="2022-10" db="EMBL/GenBank/DDBJ databases">
        <authorList>
            <person name="Chen Y."/>
            <person name="Dougan E. K."/>
            <person name="Chan C."/>
            <person name="Rhodes N."/>
            <person name="Thang M."/>
        </authorList>
    </citation>
    <scope>NUCLEOTIDE SEQUENCE</scope>
</reference>
<evidence type="ECO:0000313" key="3">
    <source>
        <dbReference type="EMBL" id="CAI4008266.1"/>
    </source>
</evidence>
<feature type="transmembrane region" description="Helical" evidence="2">
    <location>
        <begin position="812"/>
        <end position="831"/>
    </location>
</feature>
<dbReference type="AlphaFoldDB" id="A0A9P1DEP8"/>
<evidence type="ECO:0000256" key="1">
    <source>
        <dbReference type="SAM" id="MobiDB-lite"/>
    </source>
</evidence>
<accession>A0A9P1DEP8</accession>
<dbReference type="EMBL" id="CAMXCT030004235">
    <property type="protein sequence ID" value="CAL4795578.1"/>
    <property type="molecule type" value="Genomic_DNA"/>
</dbReference>
<keyword evidence="2" id="KW-1133">Transmembrane helix</keyword>
<feature type="transmembrane region" description="Helical" evidence="2">
    <location>
        <begin position="768"/>
        <end position="791"/>
    </location>
</feature>
<name>A0A9P1DEP8_9DINO</name>
<protein>
    <submittedName>
        <fullName evidence="3">Uncharacterized protein</fullName>
    </submittedName>
</protein>
<sequence>MEQRESDLAVVCRLAHEHLSDGATRNDILRRLPRDFRSGVDEIVKDIHTSIEVPPLFTTSGGTLSFVFKKLITYQTQQNHHQPPGRLQRFTSFSAREANSCDNFHAKRVVCELLKTWACCSQGAVNDESILPEEVDPYLNFLRHLMYYHDRWSSKLWGSDAFLEVMVQTIRKLESLKRDTSDARQKYLRVLEHISDASSELLDHALRVTILLVSDQHAELEQLVAKEGPMTLKFLAQPYHRHNSQFWSTDLGQVLHAALVRSDPQRFKPTGTGDTETVTAARIWTLWTDELRTPKRYEYSSPEEARQVFERCRCCTILVGPEGKIQEKSFAAGQMLAKVLQEDSTLRELNRRVDQHIALQRAALGLPPPVQVTAIEAFLEEPGTVAAENVEAETYWHDAVQKVRDAWMAGQIEATGVAELFRGGKKVKWVEGVFEKESKSSDFPTIILDLSKAFSDLLCCHKEVMSAVRGMISEGGSKEALAAIYALRQRSTITGQLDGCMQRFMASANLLHGFYEHLFFESLETNKKLKGQTAPMQRLYFESIHACSKLRDDILTQWHKLGLQVTDDNLAEEAKRIDMTEKAAFCKLMGMPSPTLAITGGSGQLLQLPDAEKQAGTSPTQSPRSDTQGGPTAFAPRPRVEDHSKSVSELVSESHQNFTRLAVACIAVQLTIEARSEKLPGVVETGMYLSCFALFLQAMVCIITPFITNSELKVVRGTAETPDVVDFATGHPQMFNLMSGIRWICTAILYVGVAITCAYLWSQKDAPAWVILVMHLITYFFTVHLFLWLCFTLRSVSGGLMDALRTLTTAKDAVSICPMLAVLFIECWVSALDIKTPTGARGVPQGYGQDYMFVATWALLVQLIMCVVNGFVFGLPKDLQVMRVFGNSLRGGLSAIWFVYYLAMVTVYASVLTVFMARYTNTAKTATGAGAWFA</sequence>
<comment type="caution">
    <text evidence="3">The sequence shown here is derived from an EMBL/GenBank/DDBJ whole genome shotgun (WGS) entry which is preliminary data.</text>
</comment>
<dbReference type="OrthoDB" id="415255at2759"/>
<organism evidence="3">
    <name type="scientific">Cladocopium goreaui</name>
    <dbReference type="NCBI Taxonomy" id="2562237"/>
    <lineage>
        <taxon>Eukaryota</taxon>
        <taxon>Sar</taxon>
        <taxon>Alveolata</taxon>
        <taxon>Dinophyceae</taxon>
        <taxon>Suessiales</taxon>
        <taxon>Symbiodiniaceae</taxon>
        <taxon>Cladocopium</taxon>
    </lineage>
</organism>
<feature type="transmembrane region" description="Helical" evidence="2">
    <location>
        <begin position="741"/>
        <end position="762"/>
    </location>
</feature>